<accession>A0A3B1DL45</accession>
<name>A0A3B1DL45_9ZZZZ</name>
<reference evidence="1" key="1">
    <citation type="submission" date="2018-06" db="EMBL/GenBank/DDBJ databases">
        <authorList>
            <person name="Zhirakovskaya E."/>
        </authorList>
    </citation>
    <scope>NUCLEOTIDE SEQUENCE</scope>
</reference>
<protein>
    <submittedName>
        <fullName evidence="1">Uncharacterized protein</fullName>
    </submittedName>
</protein>
<dbReference type="EMBL" id="UOGL01000078">
    <property type="protein sequence ID" value="VAX36774.1"/>
    <property type="molecule type" value="Genomic_DNA"/>
</dbReference>
<sequence>MIVVAQLDIIVQRSIQILNLAASQNHKGEIRETR</sequence>
<dbReference type="AlphaFoldDB" id="A0A3B1DL45"/>
<proteinExistence type="predicted"/>
<evidence type="ECO:0000313" key="1">
    <source>
        <dbReference type="EMBL" id="VAX36774.1"/>
    </source>
</evidence>
<organism evidence="1">
    <name type="scientific">hydrothermal vent metagenome</name>
    <dbReference type="NCBI Taxonomy" id="652676"/>
    <lineage>
        <taxon>unclassified sequences</taxon>
        <taxon>metagenomes</taxon>
        <taxon>ecological metagenomes</taxon>
    </lineage>
</organism>
<gene>
    <name evidence="1" type="ORF">MNBD_PLANCTO02-2382</name>
</gene>